<dbReference type="RefSeq" id="WP_388344040.1">
    <property type="nucleotide sequence ID" value="NZ_JBIAFJ010000003.1"/>
</dbReference>
<proteinExistence type="predicted"/>
<dbReference type="SUPFAM" id="SSF53300">
    <property type="entry name" value="vWA-like"/>
    <property type="match status" value="1"/>
</dbReference>
<dbReference type="InterPro" id="IPR036465">
    <property type="entry name" value="vWFA_dom_sf"/>
</dbReference>
<evidence type="ECO:0000256" key="1">
    <source>
        <dbReference type="SAM" id="MobiDB-lite"/>
    </source>
</evidence>
<keyword evidence="4" id="KW-1185">Reference proteome</keyword>
<protein>
    <submittedName>
        <fullName evidence="3">Caspase family protein</fullName>
    </submittedName>
</protein>
<comment type="caution">
    <text evidence="3">The sequence shown here is derived from an EMBL/GenBank/DDBJ whole genome shotgun (WGS) entry which is preliminary data.</text>
</comment>
<feature type="compositionally biased region" description="Gly residues" evidence="1">
    <location>
        <begin position="261"/>
        <end position="276"/>
    </location>
</feature>
<reference evidence="3 4" key="1">
    <citation type="submission" date="2024-10" db="EMBL/GenBank/DDBJ databases">
        <title>The Natural Products Discovery Center: Release of the First 8490 Sequenced Strains for Exploring Actinobacteria Biosynthetic Diversity.</title>
        <authorList>
            <person name="Kalkreuter E."/>
            <person name="Kautsar S.A."/>
            <person name="Yang D."/>
            <person name="Bader C.D."/>
            <person name="Teijaro C.N."/>
            <person name="Fluegel L."/>
            <person name="Davis C.M."/>
            <person name="Simpson J.R."/>
            <person name="Lauterbach L."/>
            <person name="Steele A.D."/>
            <person name="Gui C."/>
            <person name="Meng S."/>
            <person name="Li G."/>
            <person name="Viehrig K."/>
            <person name="Ye F."/>
            <person name="Su P."/>
            <person name="Kiefer A.F."/>
            <person name="Nichols A."/>
            <person name="Cepeda A.J."/>
            <person name="Yan W."/>
            <person name="Fan B."/>
            <person name="Jiang Y."/>
            <person name="Adhikari A."/>
            <person name="Zheng C.-J."/>
            <person name="Schuster L."/>
            <person name="Cowan T.M."/>
            <person name="Smanski M.J."/>
            <person name="Chevrette M.G."/>
            <person name="De Carvalho L.P.S."/>
            <person name="Shen B."/>
        </authorList>
    </citation>
    <scope>NUCLEOTIDE SEQUENCE [LARGE SCALE GENOMIC DNA]</scope>
    <source>
        <strain evidence="3 4">NPDC007147</strain>
    </source>
</reference>
<feature type="region of interest" description="Disordered" evidence="1">
    <location>
        <begin position="248"/>
        <end position="284"/>
    </location>
</feature>
<sequence>MDRFDPRGRVNRALLVGVSEYDHKKPAEPDGVPGDLPAVRHNLERLEDVLRRGGLFGEDGITVRSSPSLDEFSEELRTAAHRAEGLLLCYFAGHGAVPSAGNELFLQMRNARVVAGGQAVFPGAEAFTGMLTVLAGSPAERIVVILDCCYAGNAAKVWHDFTDRRQGILLLMSVQANRLIDSGDGERETPFTEELVRLLDSGGESSLLDLFKQVRGAMARAHRATTLGDPWEPQFAGEPDTDVLLGVAREGEPAPSPGPTDGSGGSGGSVPGGGPEGPRPHPLSRALTAGLARLRGRAGAAVRWFGGLRGRVRVTVGALLVLALALAGLELGGHALIGSGDGRSCAPPLELRLLTDPELEPTVRAAADAYLVSDANTTGHGCRRTGITVYSAGASSVITALRRQADAWQDPLRGDTDTNPQRDVGPQPDVWIPASGADVARAVTGQTDLRSVVFEPDPEPFAYSPVVLAVPQDLAGDGLDERVGLPLSRLTADLSRRDRNARVLRPDPELTDSALLATIGLYGGGTAAPRNAEQGVRSTGPPPPTAAELLCALPADRAADRRTAALVPEFLLRSGVDCARRTRVRRTAEYPGDVPALTPTFVRVRWEDGDRDAEARDDAAKRFRAWLTGEGGRAAFGAAGFRHATRPGHPLLDDQHVGAGVLRLPSPLPGRAEQAAMETALEGYRNSRGPGRVLYLLDSSGSMHGKWPGPSGGPGILRQSLSELGPRDEYGVWAVYDTAGDRGYEALLPFEHHRRAEAERVLDAGARVRDAEADPHAALLAALEYMDRRGTDDERPRLIVYITDDEDNNRLTGGNLEEVLARAGRVKVPVVMVSLVSGSCDRGRADARIAEASGGRCLDAGYDPGRGLREEIARVGTEEE</sequence>
<dbReference type="Gene3D" id="3.40.50.410">
    <property type="entry name" value="von Willebrand factor, type A domain"/>
    <property type="match status" value="1"/>
</dbReference>
<accession>A0ABW6KRV5</accession>
<dbReference type="EMBL" id="JBIAFJ010000003">
    <property type="protein sequence ID" value="MFE9169167.1"/>
    <property type="molecule type" value="Genomic_DNA"/>
</dbReference>
<gene>
    <name evidence="3" type="ORF">ACFYNZ_06510</name>
</gene>
<evidence type="ECO:0000313" key="3">
    <source>
        <dbReference type="EMBL" id="MFE9169167.1"/>
    </source>
</evidence>
<dbReference type="Gene3D" id="3.40.50.1460">
    <property type="match status" value="1"/>
</dbReference>
<feature type="region of interest" description="Disordered" evidence="1">
    <location>
        <begin position="408"/>
        <end position="429"/>
    </location>
</feature>
<evidence type="ECO:0000313" key="4">
    <source>
        <dbReference type="Proteomes" id="UP001601197"/>
    </source>
</evidence>
<dbReference type="CDD" id="cd00198">
    <property type="entry name" value="vWFA"/>
    <property type="match status" value="1"/>
</dbReference>
<evidence type="ECO:0000259" key="2">
    <source>
        <dbReference type="Pfam" id="PF00656"/>
    </source>
</evidence>
<dbReference type="InterPro" id="IPR011600">
    <property type="entry name" value="Pept_C14_caspase"/>
</dbReference>
<dbReference type="Pfam" id="PF00656">
    <property type="entry name" value="Peptidase_C14"/>
    <property type="match status" value="1"/>
</dbReference>
<dbReference type="InterPro" id="IPR029030">
    <property type="entry name" value="Caspase-like_dom_sf"/>
</dbReference>
<feature type="domain" description="Peptidase C14 caspase" evidence="2">
    <location>
        <begin position="12"/>
        <end position="221"/>
    </location>
</feature>
<organism evidence="3 4">
    <name type="scientific">Streptomyces kebangsaanensis</name>
    <dbReference type="NCBI Taxonomy" id="864058"/>
    <lineage>
        <taxon>Bacteria</taxon>
        <taxon>Bacillati</taxon>
        <taxon>Actinomycetota</taxon>
        <taxon>Actinomycetes</taxon>
        <taxon>Kitasatosporales</taxon>
        <taxon>Streptomycetaceae</taxon>
        <taxon>Streptomyces</taxon>
    </lineage>
</organism>
<name>A0ABW6KRV5_9ACTN</name>
<dbReference type="SUPFAM" id="SSF52129">
    <property type="entry name" value="Caspase-like"/>
    <property type="match status" value="1"/>
</dbReference>
<dbReference type="Proteomes" id="UP001601197">
    <property type="component" value="Unassembled WGS sequence"/>
</dbReference>
<dbReference type="Pfam" id="PF13531">
    <property type="entry name" value="SBP_bac_11"/>
    <property type="match status" value="1"/>
</dbReference>